<keyword evidence="1" id="KW-0378">Hydrolase</keyword>
<proteinExistence type="predicted"/>
<dbReference type="InterPro" id="IPR036412">
    <property type="entry name" value="HAD-like_sf"/>
</dbReference>
<dbReference type="InterPro" id="IPR023214">
    <property type="entry name" value="HAD_sf"/>
</dbReference>
<dbReference type="InterPro" id="IPR041492">
    <property type="entry name" value="HAD_2"/>
</dbReference>
<evidence type="ECO:0000313" key="1">
    <source>
        <dbReference type="EMBL" id="MDI2030972.1"/>
    </source>
</evidence>
<evidence type="ECO:0000313" key="2">
    <source>
        <dbReference type="Proteomes" id="UP001237595"/>
    </source>
</evidence>
<dbReference type="PANTHER" id="PTHR43434:SF1">
    <property type="entry name" value="PHOSPHOGLYCOLATE PHOSPHATASE"/>
    <property type="match status" value="1"/>
</dbReference>
<dbReference type="SUPFAM" id="SSF56784">
    <property type="entry name" value="HAD-like"/>
    <property type="match status" value="1"/>
</dbReference>
<name>A0ABT6PSJ4_9PSEU</name>
<accession>A0ABT6PSJ4</accession>
<protein>
    <submittedName>
        <fullName evidence="1">HAD family hydrolase</fullName>
        <ecNumber evidence="1">3.-.-.-</ecNumber>
    </submittedName>
</protein>
<dbReference type="InterPro" id="IPR023198">
    <property type="entry name" value="PGP-like_dom2"/>
</dbReference>
<dbReference type="RefSeq" id="WP_281457262.1">
    <property type="nucleotide sequence ID" value="NZ_JASAOF010000014.1"/>
</dbReference>
<dbReference type="GO" id="GO:0016787">
    <property type="term" value="F:hydrolase activity"/>
    <property type="evidence" value="ECO:0007669"/>
    <property type="project" value="UniProtKB-KW"/>
</dbReference>
<dbReference type="PANTHER" id="PTHR43434">
    <property type="entry name" value="PHOSPHOGLYCOLATE PHOSPHATASE"/>
    <property type="match status" value="1"/>
</dbReference>
<sequence>MTKSSPRHIVWDWNGTLLDDNHAVVSAVNSVCTLFDREHIDIDEWRAIYSRPLRDCYARLLRREITEDDWARVDELYHVAYRELLDSCGMAEGVPHALRDWAATGGTQSLLSMWFHDELVDLVTARGLHAFFDRMDGLRTAVGGGSKDEHLRAHLKVQELDPAEVVLIGDVLDDAHAAERAGANCILVTTGVMDRTKLETSGRPVVDSIPQALALLAS</sequence>
<dbReference type="EMBL" id="JASAOF010000014">
    <property type="protein sequence ID" value="MDI2030972.1"/>
    <property type="molecule type" value="Genomic_DNA"/>
</dbReference>
<organism evidence="1 2">
    <name type="scientific">Saccharopolyspora ipomoeae</name>
    <dbReference type="NCBI Taxonomy" id="3042027"/>
    <lineage>
        <taxon>Bacteria</taxon>
        <taxon>Bacillati</taxon>
        <taxon>Actinomycetota</taxon>
        <taxon>Actinomycetes</taxon>
        <taxon>Pseudonocardiales</taxon>
        <taxon>Pseudonocardiaceae</taxon>
        <taxon>Saccharopolyspora</taxon>
    </lineage>
</organism>
<dbReference type="SFLD" id="SFLDG01129">
    <property type="entry name" value="C1.5:_HAD__Beta-PGM__Phosphata"/>
    <property type="match status" value="1"/>
</dbReference>
<gene>
    <name evidence="1" type="ORF">QFW96_20240</name>
</gene>
<keyword evidence="2" id="KW-1185">Reference proteome</keyword>
<dbReference type="InterPro" id="IPR050155">
    <property type="entry name" value="HAD-like_hydrolase_sf"/>
</dbReference>
<comment type="caution">
    <text evidence="1">The sequence shown here is derived from an EMBL/GenBank/DDBJ whole genome shotgun (WGS) entry which is preliminary data.</text>
</comment>
<dbReference type="Proteomes" id="UP001237595">
    <property type="component" value="Unassembled WGS sequence"/>
</dbReference>
<dbReference type="Gene3D" id="1.10.150.240">
    <property type="entry name" value="Putative phosphatase, domain 2"/>
    <property type="match status" value="1"/>
</dbReference>
<dbReference type="EC" id="3.-.-.-" evidence="1"/>
<dbReference type="SFLD" id="SFLDS00003">
    <property type="entry name" value="Haloacid_Dehalogenase"/>
    <property type="match status" value="1"/>
</dbReference>
<dbReference type="Gene3D" id="3.40.50.1000">
    <property type="entry name" value="HAD superfamily/HAD-like"/>
    <property type="match status" value="1"/>
</dbReference>
<reference evidence="1 2" key="1">
    <citation type="submission" date="2023-04" db="EMBL/GenBank/DDBJ databases">
        <title>Draft genome sequence of Saccharopolyspora sp. TS4A08 isolated from sweet potato rhizospheric soil.</title>
        <authorList>
            <person name="Suksaard P."/>
            <person name="Duangmal K."/>
        </authorList>
    </citation>
    <scope>NUCLEOTIDE SEQUENCE [LARGE SCALE GENOMIC DNA]</scope>
    <source>
        <strain evidence="1 2">TS4A08</strain>
    </source>
</reference>
<dbReference type="Pfam" id="PF13419">
    <property type="entry name" value="HAD_2"/>
    <property type="match status" value="1"/>
</dbReference>